<evidence type="ECO:0000313" key="2">
    <source>
        <dbReference type="EMBL" id="CAG2243383.1"/>
    </source>
</evidence>
<accession>A0A8S3UBS5</accession>
<proteinExistence type="predicted"/>
<evidence type="ECO:0000313" key="3">
    <source>
        <dbReference type="Proteomes" id="UP000683360"/>
    </source>
</evidence>
<comment type="caution">
    <text evidence="2">The sequence shown here is derived from an EMBL/GenBank/DDBJ whole genome shotgun (WGS) entry which is preliminary data.</text>
</comment>
<feature type="transmembrane region" description="Helical" evidence="1">
    <location>
        <begin position="118"/>
        <end position="142"/>
    </location>
</feature>
<dbReference type="Gene3D" id="1.20.1070.10">
    <property type="entry name" value="Rhodopsin 7-helix transmembrane proteins"/>
    <property type="match status" value="1"/>
</dbReference>
<dbReference type="EMBL" id="CAJPWZ010002701">
    <property type="protein sequence ID" value="CAG2243383.1"/>
    <property type="molecule type" value="Genomic_DNA"/>
</dbReference>
<dbReference type="AlphaFoldDB" id="A0A8S3UBS5"/>
<dbReference type="OrthoDB" id="6194297at2759"/>
<sequence>MVSYGHNYSYDNGSPGDEDTCVQSEIYIPATWVTVTLMCLAGETVVVNLFVIIVFIRPKNRTPSTVLLSFLAASDSIAAILASIPKLAGFVFYTDDLEESSEYFGGWIWFEHFPDCNAWMYVINISSAFHCISISITVTLCIQKGEGNRIQYTFNEELLDTVTKLSKCITNSYTQAYRLVLDITDMIKSRYNEIRIADSSPAGW</sequence>
<keyword evidence="1" id="KW-0472">Membrane</keyword>
<dbReference type="SUPFAM" id="SSF81321">
    <property type="entry name" value="Family A G protein-coupled receptor-like"/>
    <property type="match status" value="1"/>
</dbReference>
<feature type="transmembrane region" description="Helical" evidence="1">
    <location>
        <begin position="32"/>
        <end position="56"/>
    </location>
</feature>
<organism evidence="2 3">
    <name type="scientific">Mytilus edulis</name>
    <name type="common">Blue mussel</name>
    <dbReference type="NCBI Taxonomy" id="6550"/>
    <lineage>
        <taxon>Eukaryota</taxon>
        <taxon>Metazoa</taxon>
        <taxon>Spiralia</taxon>
        <taxon>Lophotrochozoa</taxon>
        <taxon>Mollusca</taxon>
        <taxon>Bivalvia</taxon>
        <taxon>Autobranchia</taxon>
        <taxon>Pteriomorphia</taxon>
        <taxon>Mytilida</taxon>
        <taxon>Mytiloidea</taxon>
        <taxon>Mytilidae</taxon>
        <taxon>Mytilinae</taxon>
        <taxon>Mytilus</taxon>
    </lineage>
</organism>
<keyword evidence="1" id="KW-0812">Transmembrane</keyword>
<keyword evidence="1" id="KW-1133">Transmembrane helix</keyword>
<gene>
    <name evidence="2" type="ORF">MEDL_55511</name>
</gene>
<dbReference type="Proteomes" id="UP000683360">
    <property type="component" value="Unassembled WGS sequence"/>
</dbReference>
<protein>
    <submittedName>
        <fullName evidence="2">Uncharacterized protein</fullName>
    </submittedName>
</protein>
<name>A0A8S3UBS5_MYTED</name>
<evidence type="ECO:0000256" key="1">
    <source>
        <dbReference type="SAM" id="Phobius"/>
    </source>
</evidence>
<reference evidence="2" key="1">
    <citation type="submission" date="2021-03" db="EMBL/GenBank/DDBJ databases">
        <authorList>
            <person name="Bekaert M."/>
        </authorList>
    </citation>
    <scope>NUCLEOTIDE SEQUENCE</scope>
</reference>
<feature type="transmembrane region" description="Helical" evidence="1">
    <location>
        <begin position="68"/>
        <end position="93"/>
    </location>
</feature>
<keyword evidence="3" id="KW-1185">Reference proteome</keyword>